<accession>A0A127A0E5</accession>
<keyword evidence="2" id="KW-0472">Membrane</keyword>
<dbReference type="SUPFAM" id="SSF48452">
    <property type="entry name" value="TPR-like"/>
    <property type="match status" value="1"/>
</dbReference>
<dbReference type="PATRIC" id="fig|37927.3.peg.1724"/>
<feature type="compositionally biased region" description="Low complexity" evidence="1">
    <location>
        <begin position="7"/>
        <end position="23"/>
    </location>
</feature>
<feature type="transmembrane region" description="Helical" evidence="2">
    <location>
        <begin position="64"/>
        <end position="85"/>
    </location>
</feature>
<feature type="transmembrane region" description="Helical" evidence="2">
    <location>
        <begin position="35"/>
        <end position="52"/>
    </location>
</feature>
<evidence type="ECO:0000313" key="3">
    <source>
        <dbReference type="EMBL" id="AMM32351.1"/>
    </source>
</evidence>
<sequence length="176" mass="19162">MDPADPQHPGGPQEPQRPPRAGGAWAWVGANKTKIGVIAITVLLVFYLVVTFDRARILLLDPQPVAKAIGAGYLVLPIVGAWALLRELAFGTRLERMGRELEAEGGLPEDTLPRTAGGRIVRSAADAEFAQYRAEAEGAPEDWRSWYRLGLAYDAAGDRKQARAAMRQAIALHRGR</sequence>
<dbReference type="AlphaFoldDB" id="A0A127A0E5"/>
<gene>
    <name evidence="3" type="ORF">SA2016_1675</name>
</gene>
<reference evidence="3 4" key="1">
    <citation type="submission" date="2016-02" db="EMBL/GenBank/DDBJ databases">
        <title>Complete genome of Sinomonas atrocyanea KCTC 3377.</title>
        <authorList>
            <person name="Kim K.M."/>
        </authorList>
    </citation>
    <scope>NUCLEOTIDE SEQUENCE [LARGE SCALE GENOMIC DNA]</scope>
    <source>
        <strain evidence="3 4">KCTC 3377</strain>
    </source>
</reference>
<keyword evidence="2" id="KW-0812">Transmembrane</keyword>
<dbReference type="Gene3D" id="1.25.40.10">
    <property type="entry name" value="Tetratricopeptide repeat domain"/>
    <property type="match status" value="1"/>
</dbReference>
<evidence type="ECO:0000256" key="2">
    <source>
        <dbReference type="SAM" id="Phobius"/>
    </source>
</evidence>
<dbReference type="EMBL" id="CP014518">
    <property type="protein sequence ID" value="AMM32351.1"/>
    <property type="molecule type" value="Genomic_DNA"/>
</dbReference>
<protein>
    <recommendedName>
        <fullName evidence="5">Tetratricopeptide repeat protein</fullName>
    </recommendedName>
</protein>
<keyword evidence="4" id="KW-1185">Reference proteome</keyword>
<evidence type="ECO:0000256" key="1">
    <source>
        <dbReference type="SAM" id="MobiDB-lite"/>
    </source>
</evidence>
<dbReference type="InterPro" id="IPR011990">
    <property type="entry name" value="TPR-like_helical_dom_sf"/>
</dbReference>
<evidence type="ECO:0008006" key="5">
    <source>
        <dbReference type="Google" id="ProtNLM"/>
    </source>
</evidence>
<feature type="region of interest" description="Disordered" evidence="1">
    <location>
        <begin position="1"/>
        <end position="23"/>
    </location>
</feature>
<organism evidence="3 4">
    <name type="scientific">Sinomonas atrocyanea</name>
    <dbReference type="NCBI Taxonomy" id="37927"/>
    <lineage>
        <taxon>Bacteria</taxon>
        <taxon>Bacillati</taxon>
        <taxon>Actinomycetota</taxon>
        <taxon>Actinomycetes</taxon>
        <taxon>Micrococcales</taxon>
        <taxon>Micrococcaceae</taxon>
        <taxon>Sinomonas</taxon>
    </lineage>
</organism>
<dbReference type="STRING" id="37927.SA2016_1675"/>
<dbReference type="Proteomes" id="UP000070134">
    <property type="component" value="Chromosome"/>
</dbReference>
<name>A0A127A0E5_9MICC</name>
<keyword evidence="2" id="KW-1133">Transmembrane helix</keyword>
<evidence type="ECO:0000313" key="4">
    <source>
        <dbReference type="Proteomes" id="UP000070134"/>
    </source>
</evidence>
<proteinExistence type="predicted"/>
<dbReference type="KEGG" id="satk:SA2016_1675"/>